<organism evidence="7 8">
    <name type="scientific">Pseudomonas nitroreducens</name>
    <dbReference type="NCBI Taxonomy" id="46680"/>
    <lineage>
        <taxon>Bacteria</taxon>
        <taxon>Pseudomonadati</taxon>
        <taxon>Pseudomonadota</taxon>
        <taxon>Gammaproteobacteria</taxon>
        <taxon>Pseudomonadales</taxon>
        <taxon>Pseudomonadaceae</taxon>
        <taxon>Pseudomonas</taxon>
    </lineage>
</organism>
<keyword evidence="1" id="KW-0813">Transport</keyword>
<dbReference type="GO" id="GO:0005886">
    <property type="term" value="C:plasma membrane"/>
    <property type="evidence" value="ECO:0007669"/>
    <property type="project" value="TreeGrafter"/>
</dbReference>
<evidence type="ECO:0008006" key="9">
    <source>
        <dbReference type="Google" id="ProtNLM"/>
    </source>
</evidence>
<comment type="caution">
    <text evidence="7">The sequence shown here is derived from an EMBL/GenBank/DDBJ whole genome shotgun (WGS) entry which is preliminary data.</text>
</comment>
<dbReference type="RefSeq" id="WP_172419335.1">
    <property type="nucleotide sequence ID" value="NZ_NJBA01000121.1"/>
</dbReference>
<reference evidence="7 8" key="1">
    <citation type="submission" date="2017-06" db="EMBL/GenBank/DDBJ databases">
        <title>Draft genome of Pseudomonas nitroreducens DF05.</title>
        <authorList>
            <person name="Iyer R."/>
        </authorList>
    </citation>
    <scope>NUCLEOTIDE SEQUENCE [LARGE SCALE GENOMIC DNA]</scope>
    <source>
        <strain evidence="7 8">DF05</strain>
    </source>
</reference>
<dbReference type="SUPFAM" id="SSF82714">
    <property type="entry name" value="Multidrug efflux transporter AcrB TolC docking domain, DN and DC subdomains"/>
    <property type="match status" value="1"/>
</dbReference>
<evidence type="ECO:0000313" key="8">
    <source>
        <dbReference type="Proteomes" id="UP000198145"/>
    </source>
</evidence>
<name>A0A246F2V3_PSENT</name>
<dbReference type="InterPro" id="IPR001036">
    <property type="entry name" value="Acrflvin-R"/>
</dbReference>
<evidence type="ECO:0000256" key="2">
    <source>
        <dbReference type="ARBA" id="ARBA00022475"/>
    </source>
</evidence>
<gene>
    <name evidence="7" type="ORF">CEG18_29425</name>
</gene>
<dbReference type="PANTHER" id="PTHR32063:SF34">
    <property type="entry name" value="MULTIDRUG RESISTANCE PROTEIN MDTC"/>
    <property type="match status" value="1"/>
</dbReference>
<dbReference type="Gene3D" id="3.30.2090.10">
    <property type="entry name" value="Multidrug efflux transporter AcrB TolC docking domain, DN and DC subdomains"/>
    <property type="match status" value="1"/>
</dbReference>
<protein>
    <recommendedName>
        <fullName evidence="9">Acriflavine resistance protein B</fullName>
    </recommendedName>
</protein>
<keyword evidence="6" id="KW-0472">Membrane</keyword>
<proteinExistence type="predicted"/>
<keyword evidence="5" id="KW-1133">Transmembrane helix</keyword>
<dbReference type="EMBL" id="NJBA01000121">
    <property type="protein sequence ID" value="OWP37143.1"/>
    <property type="molecule type" value="Genomic_DNA"/>
</dbReference>
<dbReference type="InterPro" id="IPR027463">
    <property type="entry name" value="AcrB_DN_DC_subdom"/>
</dbReference>
<evidence type="ECO:0000256" key="5">
    <source>
        <dbReference type="ARBA" id="ARBA00022989"/>
    </source>
</evidence>
<sequence length="132" mass="14706">LKPLSERKEGGQAVIARLRPQLARVTGVTLYLNTVQDLRMGSRSSNSTYQYTLKSDNRADLSTWALKLAEAMKQQPALVDVDTDQQENGVETFVEIDRDAAARLGISSRDVDNALYNAFGQRQVATIYDELN</sequence>
<feature type="non-terminal residue" evidence="7">
    <location>
        <position position="1"/>
    </location>
</feature>
<evidence type="ECO:0000256" key="1">
    <source>
        <dbReference type="ARBA" id="ARBA00022448"/>
    </source>
</evidence>
<evidence type="ECO:0000256" key="3">
    <source>
        <dbReference type="ARBA" id="ARBA00022519"/>
    </source>
</evidence>
<dbReference type="Pfam" id="PF00873">
    <property type="entry name" value="ACR_tran"/>
    <property type="match status" value="1"/>
</dbReference>
<dbReference type="PANTHER" id="PTHR32063">
    <property type="match status" value="1"/>
</dbReference>
<keyword evidence="2" id="KW-1003">Cell membrane</keyword>
<dbReference type="Proteomes" id="UP000198145">
    <property type="component" value="Unassembled WGS sequence"/>
</dbReference>
<evidence type="ECO:0000313" key="7">
    <source>
        <dbReference type="EMBL" id="OWP37143.1"/>
    </source>
</evidence>
<evidence type="ECO:0000256" key="4">
    <source>
        <dbReference type="ARBA" id="ARBA00022692"/>
    </source>
</evidence>
<dbReference type="AlphaFoldDB" id="A0A246F2V3"/>
<keyword evidence="4" id="KW-0812">Transmembrane</keyword>
<evidence type="ECO:0000256" key="6">
    <source>
        <dbReference type="ARBA" id="ARBA00023136"/>
    </source>
</evidence>
<dbReference type="Gene3D" id="3.30.70.1440">
    <property type="entry name" value="Multidrug efflux transporter AcrB pore domain"/>
    <property type="match status" value="1"/>
</dbReference>
<keyword evidence="3" id="KW-0997">Cell inner membrane</keyword>
<accession>A0A246F2V3</accession>
<feature type="non-terminal residue" evidence="7">
    <location>
        <position position="132"/>
    </location>
</feature>
<dbReference type="Gene3D" id="3.30.70.1430">
    <property type="entry name" value="Multidrug efflux transporter AcrB pore domain"/>
    <property type="match status" value="1"/>
</dbReference>
<dbReference type="GO" id="GO:0042910">
    <property type="term" value="F:xenobiotic transmembrane transporter activity"/>
    <property type="evidence" value="ECO:0007669"/>
    <property type="project" value="TreeGrafter"/>
</dbReference>